<dbReference type="WBParaSite" id="SPAL_0000087200.1">
    <property type="protein sequence ID" value="SPAL_0000087200.1"/>
    <property type="gene ID" value="SPAL_0000087200"/>
</dbReference>
<dbReference type="InterPro" id="IPR051417">
    <property type="entry name" value="SDr/BOS_complex"/>
</dbReference>
<dbReference type="InterPro" id="IPR013784">
    <property type="entry name" value="Carb-bd-like_fold"/>
</dbReference>
<evidence type="ECO:0000256" key="1">
    <source>
        <dbReference type="ARBA" id="ARBA00004115"/>
    </source>
</evidence>
<dbReference type="AlphaFoldDB" id="A0A0N5B470"/>
<evidence type="ECO:0000259" key="10">
    <source>
        <dbReference type="Pfam" id="PF22902"/>
    </source>
</evidence>
<comment type="subcellular location">
    <subcellularLocation>
        <location evidence="1">Endoplasmic reticulum membrane</location>
        <topology evidence="1">Single-pass type I membrane protein</topology>
    </subcellularLocation>
</comment>
<feature type="signal peptide" evidence="8">
    <location>
        <begin position="1"/>
        <end position="17"/>
    </location>
</feature>
<keyword evidence="6 7" id="KW-0472">Membrane</keyword>
<dbReference type="InterPro" id="IPR055073">
    <property type="entry name" value="NOMO1-like_9th"/>
</dbReference>
<dbReference type="PANTHER" id="PTHR23303">
    <property type="entry name" value="CARBOXYPEPTIDASE REGULATORY REGION-CONTAINING"/>
    <property type="match status" value="1"/>
</dbReference>
<evidence type="ECO:0000256" key="3">
    <source>
        <dbReference type="ARBA" id="ARBA00022729"/>
    </source>
</evidence>
<evidence type="ECO:0000256" key="5">
    <source>
        <dbReference type="ARBA" id="ARBA00022989"/>
    </source>
</evidence>
<dbReference type="GO" id="GO:0005789">
    <property type="term" value="C:endoplasmic reticulum membrane"/>
    <property type="evidence" value="ECO:0007669"/>
    <property type="project" value="UniProtKB-SubCell"/>
</dbReference>
<evidence type="ECO:0000259" key="9">
    <source>
        <dbReference type="Pfam" id="PF22898"/>
    </source>
</evidence>
<dbReference type="PANTHER" id="PTHR23303:SF14">
    <property type="entry name" value="BOS COMPLEX SUBUNIT NOMO1-RELATED"/>
    <property type="match status" value="1"/>
</dbReference>
<protein>
    <submittedName>
        <fullName evidence="12">Nodal modulator 1</fullName>
    </submittedName>
</protein>
<evidence type="ECO:0000256" key="8">
    <source>
        <dbReference type="SAM" id="SignalP"/>
    </source>
</evidence>
<keyword evidence="4" id="KW-0256">Endoplasmic reticulum</keyword>
<sequence>MLPFFLYLLTVLPLIKSIPYLCTGFVKSPFKIDTNKIKINLMTEDNVLKERNNIVPYNGFFAIPIYNKGKYILKVDSESNVFFDPPFYELDLQDFDNNVKNKEYIFNGLGYEIKGKVEGLIDNDRIAIKLESLDGEIVKMETVNNVGEFHFISPPGEYSISVLTSQSACFHKSQYIVNIVDSSVEIPITYISGFFVKIHINDLNNLNPKIKFQITSNKKLSMENCISVLNDNSSEMYECTTETVTQLPHIIRCLPKGKYTIKPVMIEDNGISFSPHEKKIEIDNHNVNIYFEVEGFRAYGKTEVNGIPIGDVKIYSNNEHIATSDNEGKFIWNNVKKGKYKMEAKKDGIIFTSINTTLNVNQPIIQPFNVTKFRVSGQVTLENNKTEKIYLSIESLIINARLSIRTNEQGKFLIFLPVGNYSITINDKKHGFVPGTHIVTFKDKPQDNVIFSKVKIDIIVVLKLLQDQCKDIVINLKDEAGNVNEQKICTSNQVIFSNFSPGIFIVSVDDEKLYCWKENDIKKHIAGNNDNIIQFLQTGYNLRFNSPIETDLDVINTDSNVSYPISLKYGINMLCVPEKGNYKISNNSCYILSDSLFQLSLHKNSIKHIVVKGILINVGIEMVDIFINDPLQFNIKMINNRDWKEKVYSSKVKSNKEHVLEFYVDNEHEKDLFLITPIFKDTIVEPKSIEINFDKNCEKKKSLFKIYKGYFVDGKISPYVSGVEVKYVDEDNIALKSYVNEDGTFRIGPIKEINDDSLFLIKERFKFTLLSKDRIYLYKTIELSTLRVEFKNNQTDELIKDVMVTIYSESSYLIKNLASKGILEITNLEAGNYIITPFRQEYRFYNTSIIVTTETGKLTTLTVYGKQFSYSIFGKINYLNNDPIPNKHIHAISGDCNYLEEVGLTDKNGEYRIPNLHPLCTYKITVKSDKNVNFYTIPREYSISIKDSPVHNINFIYYKLPNHQLEVYVKIDLIDIPKQNFIHVGIYREKEKTAVFKKLLSKEHSSFFIPKLPLDNKTYIIKIDKISDNRIKYQYNSGVFTTNTTFQFIKIVLEPQKFSPEVGVPPESVVGLIIMGLIVIIFFNTENIRLFIIFLIDYWKYSRRNDIIFEEERVYTRRR</sequence>
<dbReference type="InterPro" id="IPR055075">
    <property type="entry name" value="NOMO-like_N"/>
</dbReference>
<feature type="chain" id="PRO_5005893952" evidence="8">
    <location>
        <begin position="18"/>
        <end position="1119"/>
    </location>
</feature>
<feature type="domain" description="NOMO-like N-terminal beta-sandwich" evidence="9">
    <location>
        <begin position="24"/>
        <end position="103"/>
    </location>
</feature>
<name>A0A0N5B470_STREA</name>
<reference evidence="12" key="1">
    <citation type="submission" date="2017-02" db="UniProtKB">
        <authorList>
            <consortium name="WormBaseParasite"/>
        </authorList>
    </citation>
    <scope>IDENTIFICATION</scope>
</reference>
<dbReference type="SUPFAM" id="SSF49452">
    <property type="entry name" value="Starch-binding domain-like"/>
    <property type="match status" value="1"/>
</dbReference>
<feature type="domain" description="NOMO-like ninth beta-sandwich" evidence="10">
    <location>
        <begin position="708"/>
        <end position="755"/>
    </location>
</feature>
<evidence type="ECO:0000313" key="11">
    <source>
        <dbReference type="Proteomes" id="UP000046392"/>
    </source>
</evidence>
<dbReference type="Pfam" id="PF22902">
    <property type="entry name" value="NOMO1-like_9th"/>
    <property type="match status" value="1"/>
</dbReference>
<keyword evidence="5 7" id="KW-1133">Transmembrane helix</keyword>
<keyword evidence="2 7" id="KW-0812">Transmembrane</keyword>
<keyword evidence="3 8" id="KW-0732">Signal</keyword>
<accession>A0A0N5B470</accession>
<dbReference type="STRING" id="174720.A0A0N5B470"/>
<feature type="transmembrane region" description="Helical" evidence="7">
    <location>
        <begin position="1069"/>
        <end position="1096"/>
    </location>
</feature>
<dbReference type="Pfam" id="PF22898">
    <property type="entry name" value="NOMO1-like_1st"/>
    <property type="match status" value="1"/>
</dbReference>
<evidence type="ECO:0000256" key="4">
    <source>
        <dbReference type="ARBA" id="ARBA00022824"/>
    </source>
</evidence>
<dbReference type="Proteomes" id="UP000046392">
    <property type="component" value="Unplaced"/>
</dbReference>
<evidence type="ECO:0000256" key="6">
    <source>
        <dbReference type="ARBA" id="ARBA00023136"/>
    </source>
</evidence>
<evidence type="ECO:0000313" key="12">
    <source>
        <dbReference type="WBParaSite" id="SPAL_0000087200.1"/>
    </source>
</evidence>
<evidence type="ECO:0000256" key="7">
    <source>
        <dbReference type="SAM" id="Phobius"/>
    </source>
</evidence>
<dbReference type="GO" id="GO:0030246">
    <property type="term" value="F:carbohydrate binding"/>
    <property type="evidence" value="ECO:0007669"/>
    <property type="project" value="InterPro"/>
</dbReference>
<keyword evidence="11" id="KW-1185">Reference proteome</keyword>
<organism evidence="11 12">
    <name type="scientific">Strongyloides papillosus</name>
    <name type="common">Intestinal threadworm</name>
    <dbReference type="NCBI Taxonomy" id="174720"/>
    <lineage>
        <taxon>Eukaryota</taxon>
        <taxon>Metazoa</taxon>
        <taxon>Ecdysozoa</taxon>
        <taxon>Nematoda</taxon>
        <taxon>Chromadorea</taxon>
        <taxon>Rhabditida</taxon>
        <taxon>Tylenchina</taxon>
        <taxon>Panagrolaimomorpha</taxon>
        <taxon>Strongyloidoidea</taxon>
        <taxon>Strongyloididae</taxon>
        <taxon>Strongyloides</taxon>
    </lineage>
</organism>
<evidence type="ECO:0000256" key="2">
    <source>
        <dbReference type="ARBA" id="ARBA00022692"/>
    </source>
</evidence>
<proteinExistence type="predicted"/>